<sequence length="542" mass="57406">MALRKRSIAGAAVFAVAAAGVGALSAGTANADEKLNWTSIAANPAVRGVAAPNALSPQLREYIVAQGSNVLENPTDLVKYYGYLNNGTLTPDPAKGFAEASKTEPDKNTYLRLSGLHGADPTYDYGRNFVFQGHEGGPAGYLTRVNLDADPAHRVTLLATTLADGKTPIPDIDGSTWDPWAKRLLLTAENGNKGAVLQATPDVNSKVEDISFALGRAGYEGVQNDSAGNVWLVEDASGASPAGSKAKNPGSFVYRFVPVDRSDLTKGGKLQALQVVSNRSHAPITFQGIDAAHPTGGVFTADQADLSSYGKVFDTAWVTVHDTATDHSGLAFDANALAKQAGATPFKRPENGVFRPGTKFREFYFTVTGDTNAASDANAAYGGWGGVYQLTQDDPRADHGKLRLFYAGDQAHSGLDNIAFVDADHLAAVEDAGSTLHNQRGALDSAYLFDAGADYRTGRQPVRFLAEGRDEAATEDALLIGTPGFNNDDDNEITGIHVSNGDPGPAGILGAQNPKPFKDGWRVFWSQQHGQNILWEITRNDG</sequence>
<reference evidence="2 3" key="1">
    <citation type="submission" date="2020-03" db="EMBL/GenBank/DDBJ databases">
        <title>WGS of the type strain of Planosporangium spp.</title>
        <authorList>
            <person name="Thawai C."/>
        </authorList>
    </citation>
    <scope>NUCLEOTIDE SEQUENCE [LARGE SCALE GENOMIC DNA]</scope>
    <source>
        <strain evidence="2 3">TBRC 5610</strain>
    </source>
</reference>
<keyword evidence="1" id="KW-0732">Signal</keyword>
<dbReference type="Proteomes" id="UP000722989">
    <property type="component" value="Unassembled WGS sequence"/>
</dbReference>
<gene>
    <name evidence="2" type="ORF">HC031_20080</name>
</gene>
<dbReference type="EMBL" id="JAATVY010000015">
    <property type="protein sequence ID" value="NJC71997.1"/>
    <property type="molecule type" value="Genomic_DNA"/>
</dbReference>
<feature type="signal peptide" evidence="1">
    <location>
        <begin position="1"/>
        <end position="31"/>
    </location>
</feature>
<feature type="chain" id="PRO_5046796454" evidence="1">
    <location>
        <begin position="32"/>
        <end position="542"/>
    </location>
</feature>
<evidence type="ECO:0000313" key="3">
    <source>
        <dbReference type="Proteomes" id="UP000722989"/>
    </source>
</evidence>
<comment type="caution">
    <text evidence="2">The sequence shown here is derived from an EMBL/GenBank/DDBJ whole genome shotgun (WGS) entry which is preliminary data.</text>
</comment>
<dbReference type="InterPro" id="IPR008557">
    <property type="entry name" value="PhoX"/>
</dbReference>
<dbReference type="RefSeq" id="WP_167926906.1">
    <property type="nucleotide sequence ID" value="NZ_JAATVY010000015.1"/>
</dbReference>
<evidence type="ECO:0000256" key="1">
    <source>
        <dbReference type="SAM" id="SignalP"/>
    </source>
</evidence>
<accession>A0ABX0Y3J4</accession>
<evidence type="ECO:0000313" key="2">
    <source>
        <dbReference type="EMBL" id="NJC71997.1"/>
    </source>
</evidence>
<protein>
    <submittedName>
        <fullName evidence="2">DUF839 domain-containing protein</fullName>
    </submittedName>
</protein>
<proteinExistence type="predicted"/>
<keyword evidence="3" id="KW-1185">Reference proteome</keyword>
<name>A0ABX0Y3J4_9ACTN</name>
<dbReference type="Pfam" id="PF05787">
    <property type="entry name" value="PhoX"/>
    <property type="match status" value="1"/>
</dbReference>
<organism evidence="2 3">
    <name type="scientific">Planosporangium thailandense</name>
    <dbReference type="NCBI Taxonomy" id="765197"/>
    <lineage>
        <taxon>Bacteria</taxon>
        <taxon>Bacillati</taxon>
        <taxon>Actinomycetota</taxon>
        <taxon>Actinomycetes</taxon>
        <taxon>Micromonosporales</taxon>
        <taxon>Micromonosporaceae</taxon>
        <taxon>Planosporangium</taxon>
    </lineage>
</organism>